<sequence length="198" mass="21970">MLIPKPLPADGNRHWVVSTEPMVEPITVDELKLFARIDGVDEDIMLQGFIKAVRGNAERYLGRALISQTITMKMDYWPSETIELPRPPLISVTGVYTLDEDDAETEYSSDNYYTITEATPGLLVLKYSVTAPTNTERYHGGYKVVFTAGYGTTGADVPQGIRDGLKLWAASMYENRALAAVPPPEAMPLLSPYRVVKL</sequence>
<dbReference type="CDD" id="cd08054">
    <property type="entry name" value="gp6"/>
    <property type="match status" value="1"/>
</dbReference>
<accession>A0A6M3IV12</accession>
<proteinExistence type="predicted"/>
<protein>
    <submittedName>
        <fullName evidence="1">Putative head-tail connector</fullName>
    </submittedName>
</protein>
<gene>
    <name evidence="1" type="ORF">MM415B01035_0007</name>
</gene>
<dbReference type="EMBL" id="MT141423">
    <property type="protein sequence ID" value="QJA60865.1"/>
    <property type="molecule type" value="Genomic_DNA"/>
</dbReference>
<name>A0A6M3IV12_9ZZZZ</name>
<dbReference type="AlphaFoldDB" id="A0A6M3IV12"/>
<organism evidence="1">
    <name type="scientific">viral metagenome</name>
    <dbReference type="NCBI Taxonomy" id="1070528"/>
    <lineage>
        <taxon>unclassified sequences</taxon>
        <taxon>metagenomes</taxon>
        <taxon>organismal metagenomes</taxon>
    </lineage>
</organism>
<dbReference type="NCBIfam" id="TIGR02215">
    <property type="entry name" value="phage_chp_gp8"/>
    <property type="match status" value="1"/>
</dbReference>
<dbReference type="Pfam" id="PF05135">
    <property type="entry name" value="Phage_connect_1"/>
    <property type="match status" value="1"/>
</dbReference>
<dbReference type="Gene3D" id="1.10.3230.30">
    <property type="entry name" value="Phage gp6-like head-tail connector protein"/>
    <property type="match status" value="1"/>
</dbReference>
<dbReference type="InterPro" id="IPR021146">
    <property type="entry name" value="Phage_gp6-like_head-tail"/>
</dbReference>
<evidence type="ECO:0000313" key="1">
    <source>
        <dbReference type="EMBL" id="QJA60865.1"/>
    </source>
</evidence>
<reference evidence="1" key="1">
    <citation type="submission" date="2020-03" db="EMBL/GenBank/DDBJ databases">
        <title>The deep terrestrial virosphere.</title>
        <authorList>
            <person name="Holmfeldt K."/>
            <person name="Nilsson E."/>
            <person name="Simone D."/>
            <person name="Lopez-Fernandez M."/>
            <person name="Wu X."/>
            <person name="de Brujin I."/>
            <person name="Lundin D."/>
            <person name="Andersson A."/>
            <person name="Bertilsson S."/>
            <person name="Dopson M."/>
        </authorList>
    </citation>
    <scope>NUCLEOTIDE SEQUENCE</scope>
    <source>
        <strain evidence="1">MM415B01035</strain>
    </source>
</reference>
<dbReference type="InterPro" id="IPR011738">
    <property type="entry name" value="Phage_CHP"/>
</dbReference>